<protein>
    <submittedName>
        <fullName evidence="2">Uncharacterized protein</fullName>
    </submittedName>
</protein>
<feature type="region of interest" description="Disordered" evidence="1">
    <location>
        <begin position="126"/>
        <end position="148"/>
    </location>
</feature>
<dbReference type="AlphaFoldDB" id="A0A0L0V5C3"/>
<evidence type="ECO:0000313" key="2">
    <source>
        <dbReference type="EMBL" id="KNE94457.1"/>
    </source>
</evidence>
<dbReference type="EMBL" id="AJIL01000116">
    <property type="protein sequence ID" value="KNE94457.1"/>
    <property type="molecule type" value="Genomic_DNA"/>
</dbReference>
<accession>A0A0L0V5C3</accession>
<comment type="caution">
    <text evidence="2">The sequence shown here is derived from an EMBL/GenBank/DDBJ whole genome shotgun (WGS) entry which is preliminary data.</text>
</comment>
<dbReference type="Proteomes" id="UP000054564">
    <property type="component" value="Unassembled WGS sequence"/>
</dbReference>
<gene>
    <name evidence="2" type="ORF">PSTG_12178</name>
</gene>
<sequence length="148" mass="16350">MVGLRGKAVMVPADNTEERIRSSPRWTVPHNLGECNRNCQSCGALHWTVESTVKDCHLPSISFSSCCQKNQVTLPAFAEGVKPFPERLQQLFTGNDAQARNFQSLLRMYNNSVSFTLLGAKIDNSVRGKDGTSDPGTRQRVRVPAVKS</sequence>
<organism evidence="2 3">
    <name type="scientific">Puccinia striiformis f. sp. tritici PST-78</name>
    <dbReference type="NCBI Taxonomy" id="1165861"/>
    <lineage>
        <taxon>Eukaryota</taxon>
        <taxon>Fungi</taxon>
        <taxon>Dikarya</taxon>
        <taxon>Basidiomycota</taxon>
        <taxon>Pucciniomycotina</taxon>
        <taxon>Pucciniomycetes</taxon>
        <taxon>Pucciniales</taxon>
        <taxon>Pucciniaceae</taxon>
        <taxon>Puccinia</taxon>
    </lineage>
</organism>
<evidence type="ECO:0000256" key="1">
    <source>
        <dbReference type="SAM" id="MobiDB-lite"/>
    </source>
</evidence>
<proteinExistence type="predicted"/>
<reference evidence="3" key="1">
    <citation type="submission" date="2014-03" db="EMBL/GenBank/DDBJ databases">
        <title>The Genome Sequence of Puccinia striiformis f. sp. tritici PST-78.</title>
        <authorList>
            <consortium name="The Broad Institute Genome Sequencing Platform"/>
            <person name="Cuomo C."/>
            <person name="Hulbert S."/>
            <person name="Chen X."/>
            <person name="Walker B."/>
            <person name="Young S.K."/>
            <person name="Zeng Q."/>
            <person name="Gargeya S."/>
            <person name="Fitzgerald M."/>
            <person name="Haas B."/>
            <person name="Abouelleil A."/>
            <person name="Alvarado L."/>
            <person name="Arachchi H.M."/>
            <person name="Berlin A.M."/>
            <person name="Chapman S.B."/>
            <person name="Goldberg J."/>
            <person name="Griggs A."/>
            <person name="Gujja S."/>
            <person name="Hansen M."/>
            <person name="Howarth C."/>
            <person name="Imamovic A."/>
            <person name="Larimer J."/>
            <person name="McCowan C."/>
            <person name="Montmayeur A."/>
            <person name="Murphy C."/>
            <person name="Neiman D."/>
            <person name="Pearson M."/>
            <person name="Priest M."/>
            <person name="Roberts A."/>
            <person name="Saif S."/>
            <person name="Shea T."/>
            <person name="Sisk P."/>
            <person name="Sykes S."/>
            <person name="Wortman J."/>
            <person name="Nusbaum C."/>
            <person name="Birren B."/>
        </authorList>
    </citation>
    <scope>NUCLEOTIDE SEQUENCE [LARGE SCALE GENOMIC DNA]</scope>
    <source>
        <strain evidence="3">race PST-78</strain>
    </source>
</reference>
<name>A0A0L0V5C3_9BASI</name>
<keyword evidence="3" id="KW-1185">Reference proteome</keyword>
<evidence type="ECO:0000313" key="3">
    <source>
        <dbReference type="Proteomes" id="UP000054564"/>
    </source>
</evidence>